<evidence type="ECO:0000256" key="1">
    <source>
        <dbReference type="ARBA" id="ARBA00001970"/>
    </source>
</evidence>
<evidence type="ECO:0000256" key="2">
    <source>
        <dbReference type="ARBA" id="ARBA00022617"/>
    </source>
</evidence>
<keyword evidence="5" id="KW-0456">Lyase</keyword>
<reference evidence="6" key="2">
    <citation type="submission" date="2023-05" db="EMBL/GenBank/DDBJ databases">
        <authorList>
            <consortium name="Lawrence Berkeley National Laboratory"/>
            <person name="Steindorff A."/>
            <person name="Hensen N."/>
            <person name="Bonometti L."/>
            <person name="Westerberg I."/>
            <person name="Brannstrom I.O."/>
            <person name="Guillou S."/>
            <person name="Cros-Aarteil S."/>
            <person name="Calhoun S."/>
            <person name="Haridas S."/>
            <person name="Kuo A."/>
            <person name="Mondo S."/>
            <person name="Pangilinan J."/>
            <person name="Riley R."/>
            <person name="Labutti K."/>
            <person name="Andreopoulos B."/>
            <person name="Lipzen A."/>
            <person name="Chen C."/>
            <person name="Yanf M."/>
            <person name="Daum C."/>
            <person name="Ng V."/>
            <person name="Clum A."/>
            <person name="Ohm R."/>
            <person name="Martin F."/>
            <person name="Silar P."/>
            <person name="Natvig D."/>
            <person name="Lalanne C."/>
            <person name="Gautier V."/>
            <person name="Ament-Velasquez S.L."/>
            <person name="Kruys A."/>
            <person name="Hutchinson M.I."/>
            <person name="Powell A.J."/>
            <person name="Barry K."/>
            <person name="Miller A.N."/>
            <person name="Grigoriev I.V."/>
            <person name="Debuchy R."/>
            <person name="Gladieux P."/>
            <person name="Thoren M.H."/>
            <person name="Johannesson H."/>
        </authorList>
    </citation>
    <scope>NUCLEOTIDE SEQUENCE</scope>
    <source>
        <strain evidence="6">PSN293</strain>
    </source>
</reference>
<proteinExistence type="predicted"/>
<evidence type="ECO:0000256" key="4">
    <source>
        <dbReference type="ARBA" id="ARBA00023004"/>
    </source>
</evidence>
<keyword evidence="2" id="KW-0349">Heme</keyword>
<reference evidence="6" key="1">
    <citation type="journal article" date="2023" name="Mol. Phylogenet. Evol.">
        <title>Genome-scale phylogeny and comparative genomics of the fungal order Sordariales.</title>
        <authorList>
            <person name="Hensen N."/>
            <person name="Bonometti L."/>
            <person name="Westerberg I."/>
            <person name="Brannstrom I.O."/>
            <person name="Guillou S."/>
            <person name="Cros-Aarteil S."/>
            <person name="Calhoun S."/>
            <person name="Haridas S."/>
            <person name="Kuo A."/>
            <person name="Mondo S."/>
            <person name="Pangilinan J."/>
            <person name="Riley R."/>
            <person name="LaButti K."/>
            <person name="Andreopoulos B."/>
            <person name="Lipzen A."/>
            <person name="Chen C."/>
            <person name="Yan M."/>
            <person name="Daum C."/>
            <person name="Ng V."/>
            <person name="Clum A."/>
            <person name="Steindorff A."/>
            <person name="Ohm R.A."/>
            <person name="Martin F."/>
            <person name="Silar P."/>
            <person name="Natvig D.O."/>
            <person name="Lalanne C."/>
            <person name="Gautier V."/>
            <person name="Ament-Velasquez S.L."/>
            <person name="Kruys A."/>
            <person name="Hutchinson M.I."/>
            <person name="Powell A.J."/>
            <person name="Barry K."/>
            <person name="Miller A.N."/>
            <person name="Grigoriev I.V."/>
            <person name="Debuchy R."/>
            <person name="Gladieux P."/>
            <person name="Hiltunen Thoren M."/>
            <person name="Johannesson H."/>
        </authorList>
    </citation>
    <scope>NUCLEOTIDE SEQUENCE</scope>
    <source>
        <strain evidence="6">PSN293</strain>
    </source>
</reference>
<protein>
    <submittedName>
        <fullName evidence="6">Hem-containing dehydratase protein</fullName>
    </submittedName>
</protein>
<comment type="caution">
    <text evidence="6">The sequence shown here is derived from an EMBL/GenBank/DDBJ whole genome shotgun (WGS) entry which is preliminary data.</text>
</comment>
<accession>A0AAN6Y027</accession>
<evidence type="ECO:0000313" key="6">
    <source>
        <dbReference type="EMBL" id="KAK4210093.1"/>
    </source>
</evidence>
<keyword evidence="3" id="KW-0479">Metal-binding</keyword>
<gene>
    <name evidence="6" type="ORF">QBC37DRAFT_41386</name>
</gene>
<dbReference type="GO" id="GO:0046872">
    <property type="term" value="F:metal ion binding"/>
    <property type="evidence" value="ECO:0007669"/>
    <property type="project" value="UniProtKB-KW"/>
</dbReference>
<keyword evidence="4" id="KW-0408">Iron</keyword>
<dbReference type="EMBL" id="MU858184">
    <property type="protein sequence ID" value="KAK4210093.1"/>
    <property type="molecule type" value="Genomic_DNA"/>
</dbReference>
<dbReference type="AlphaFoldDB" id="A0AAN6Y027"/>
<organism evidence="6 7">
    <name type="scientific">Rhypophila decipiens</name>
    <dbReference type="NCBI Taxonomy" id="261697"/>
    <lineage>
        <taxon>Eukaryota</taxon>
        <taxon>Fungi</taxon>
        <taxon>Dikarya</taxon>
        <taxon>Ascomycota</taxon>
        <taxon>Pezizomycotina</taxon>
        <taxon>Sordariomycetes</taxon>
        <taxon>Sordariomycetidae</taxon>
        <taxon>Sordariales</taxon>
        <taxon>Naviculisporaceae</taxon>
        <taxon>Rhypophila</taxon>
    </lineage>
</organism>
<dbReference type="GO" id="GO:0016829">
    <property type="term" value="F:lyase activity"/>
    <property type="evidence" value="ECO:0007669"/>
    <property type="project" value="UniProtKB-KW"/>
</dbReference>
<dbReference type="Proteomes" id="UP001301769">
    <property type="component" value="Unassembled WGS sequence"/>
</dbReference>
<evidence type="ECO:0000313" key="7">
    <source>
        <dbReference type="Proteomes" id="UP001301769"/>
    </source>
</evidence>
<evidence type="ECO:0000256" key="3">
    <source>
        <dbReference type="ARBA" id="ARBA00022723"/>
    </source>
</evidence>
<evidence type="ECO:0000256" key="5">
    <source>
        <dbReference type="ARBA" id="ARBA00023239"/>
    </source>
</evidence>
<sequence>MDKTRHDSLGLEHTSSCNAWSLTISALESSVADHLQCPRSIPARLPSPSFQPPYPGFSVRFPQDVSQLVIAIVGSQHRPSVSPTSVAVSTSHAAISSFLASTRPSTPPSFVEWASVTDNRGYYNLCALAYWDGKSSYESWASSSGFKAWWDGLDADADSQDDDLDQGPGWFLEILSPTTDRFETLFNTDSAREGSSHFAGACMSSAVQEHGYWGSMRDRIPLSQTDVLSANNTRLPSPSQLTDSNADHRKKRITIPRHRNLAIIRSGQDWSTTTPEERKLYLQTMHPILQKGMDFLQNHGKEEVGCYSCRFMHVLDSETEKTDRTFGLAYFDELASLERWSKEHETHLAIFGGFFRYAQQLGNNVTLRVFHEVMVLEEGQQFFEYVGCHGDTGMLASRG</sequence>
<dbReference type="InterPro" id="IPR025702">
    <property type="entry name" value="OXD"/>
</dbReference>
<comment type="cofactor">
    <cofactor evidence="1">
        <name>heme b</name>
        <dbReference type="ChEBI" id="CHEBI:60344"/>
    </cofactor>
</comment>
<keyword evidence="7" id="KW-1185">Reference proteome</keyword>
<name>A0AAN6Y027_9PEZI</name>
<dbReference type="Pfam" id="PF13816">
    <property type="entry name" value="Dehydratase_hem"/>
    <property type="match status" value="1"/>
</dbReference>